<evidence type="ECO:0000313" key="2">
    <source>
        <dbReference type="Proteomes" id="UP000626092"/>
    </source>
</evidence>
<protein>
    <submittedName>
        <fullName evidence="1">Uncharacterized protein</fullName>
    </submittedName>
</protein>
<reference evidence="1" key="1">
    <citation type="submission" date="2019-11" db="EMBL/GenBank/DDBJ databases">
        <authorList>
            <person name="Liu Y."/>
            <person name="Hou J."/>
            <person name="Li T.-Q."/>
            <person name="Guan C.-H."/>
            <person name="Wu X."/>
            <person name="Wu H.-Z."/>
            <person name="Ling F."/>
            <person name="Zhang R."/>
            <person name="Shi X.-G."/>
            <person name="Ren J.-P."/>
            <person name="Chen E.-F."/>
            <person name="Sun J.-M."/>
        </authorList>
    </citation>
    <scope>NUCLEOTIDE SEQUENCE</scope>
    <source>
        <strain evidence="1">Adult_tree_wgs_1</strain>
        <tissue evidence="1">Leaves</tissue>
    </source>
</reference>
<keyword evidence="2" id="KW-1185">Reference proteome</keyword>
<proteinExistence type="predicted"/>
<dbReference type="EMBL" id="WJXA01000003">
    <property type="protein sequence ID" value="KAF7148470.1"/>
    <property type="molecule type" value="Genomic_DNA"/>
</dbReference>
<dbReference type="AlphaFoldDB" id="A0A834LTW9"/>
<gene>
    <name evidence="1" type="ORF">RHSIM_Rhsim03G0060100</name>
</gene>
<name>A0A834LTW9_RHOSS</name>
<sequence>MYVAFLKFSLSHKASWKLSRTLRGRDGYLPKKGKHMQLQDRLKCECSWLYHERASHWMSCRLCFLYNLRIDLLLEIRKMDPTVFKIGRSQAIKNQWVEMGKQLTRKLSIAWILQGDSQESSHLTTYGHGLMCIHNSSVHTVSRAYSRTHELAPFLFSLFQVTIDDGAMHSSTLLCQVKVIWYKLMLIVYAGLFKRPIKQCVYVILLDNWR</sequence>
<comment type="caution">
    <text evidence="1">The sequence shown here is derived from an EMBL/GenBank/DDBJ whole genome shotgun (WGS) entry which is preliminary data.</text>
</comment>
<dbReference type="Proteomes" id="UP000626092">
    <property type="component" value="Unassembled WGS sequence"/>
</dbReference>
<organism evidence="1 2">
    <name type="scientific">Rhododendron simsii</name>
    <name type="common">Sims's rhododendron</name>
    <dbReference type="NCBI Taxonomy" id="118357"/>
    <lineage>
        <taxon>Eukaryota</taxon>
        <taxon>Viridiplantae</taxon>
        <taxon>Streptophyta</taxon>
        <taxon>Embryophyta</taxon>
        <taxon>Tracheophyta</taxon>
        <taxon>Spermatophyta</taxon>
        <taxon>Magnoliopsida</taxon>
        <taxon>eudicotyledons</taxon>
        <taxon>Gunneridae</taxon>
        <taxon>Pentapetalae</taxon>
        <taxon>asterids</taxon>
        <taxon>Ericales</taxon>
        <taxon>Ericaceae</taxon>
        <taxon>Ericoideae</taxon>
        <taxon>Rhodoreae</taxon>
        <taxon>Rhododendron</taxon>
    </lineage>
</organism>
<accession>A0A834LTW9</accession>
<dbReference type="OrthoDB" id="10510648at2759"/>
<evidence type="ECO:0000313" key="1">
    <source>
        <dbReference type="EMBL" id="KAF7148470.1"/>
    </source>
</evidence>